<dbReference type="InterPro" id="IPR001392">
    <property type="entry name" value="Clathrin_mu"/>
</dbReference>
<dbReference type="Proteomes" id="UP000015104">
    <property type="component" value="Unassembled WGS sequence"/>
</dbReference>
<feature type="chain" id="PRO_5012836383" description="MHD domain-containing protein" evidence="4">
    <location>
        <begin position="16"/>
        <end position="255"/>
    </location>
</feature>
<sequence>MILIYLLSMLRVIDIFTDYFGDCKESLIKENYVVVYELLDEMLDNGYPLATESNILKELIKPPNLLRTIANTVTGKSNVSATLPSGQLSNVPWRRAGVKYANNEAYFDCTEEIDIQGYIDCGIKRSGLPDLSLSFVNPNTLFFLMKILKFLRARHVMERRVIHLLNRKTMLCNLTNNPLMEIRLKTVLNVNLSPNQGKYSFDPVSKLLVWEIGRIETGKSPFVRGTINLSQAKQINQTNLFIYNSCFILICFVFY</sequence>
<dbReference type="InterPro" id="IPR050431">
    <property type="entry name" value="Adaptor_comp_med_subunit"/>
</dbReference>
<proteinExistence type="predicted"/>
<keyword evidence="6" id="KW-1185">Reference proteome</keyword>
<dbReference type="AlphaFoldDB" id="T1L4X3"/>
<organism evidence="5 6">
    <name type="scientific">Tetranychus urticae</name>
    <name type="common">Two-spotted spider mite</name>
    <dbReference type="NCBI Taxonomy" id="32264"/>
    <lineage>
        <taxon>Eukaryota</taxon>
        <taxon>Metazoa</taxon>
        <taxon>Ecdysozoa</taxon>
        <taxon>Arthropoda</taxon>
        <taxon>Chelicerata</taxon>
        <taxon>Arachnida</taxon>
        <taxon>Acari</taxon>
        <taxon>Acariformes</taxon>
        <taxon>Trombidiformes</taxon>
        <taxon>Prostigmata</taxon>
        <taxon>Eleutherengona</taxon>
        <taxon>Raphignathae</taxon>
        <taxon>Tetranychoidea</taxon>
        <taxon>Tetranychidae</taxon>
        <taxon>Tetranychus</taxon>
    </lineage>
</organism>
<dbReference type="Gene3D" id="2.60.40.1170">
    <property type="entry name" value="Mu homology domain, subdomain B"/>
    <property type="match status" value="2"/>
</dbReference>
<dbReference type="eggNOG" id="KOG2740">
    <property type="taxonomic scope" value="Eukaryota"/>
</dbReference>
<dbReference type="SUPFAM" id="SSF49447">
    <property type="entry name" value="Second domain of Mu2 adaptin subunit (ap50) of ap2 adaptor"/>
    <property type="match status" value="1"/>
</dbReference>
<keyword evidence="2" id="KW-0813">Transport</keyword>
<dbReference type="GO" id="GO:0006886">
    <property type="term" value="P:intracellular protein transport"/>
    <property type="evidence" value="ECO:0007669"/>
    <property type="project" value="InterPro"/>
</dbReference>
<feature type="signal peptide" evidence="4">
    <location>
        <begin position="1"/>
        <end position="15"/>
    </location>
</feature>
<dbReference type="PRINTS" id="PR00314">
    <property type="entry name" value="CLATHRINADPT"/>
</dbReference>
<dbReference type="InterPro" id="IPR011012">
    <property type="entry name" value="Longin-like_dom_sf"/>
</dbReference>
<comment type="subcellular location">
    <subcellularLocation>
        <location evidence="1">Endomembrane system</location>
    </subcellularLocation>
</comment>
<evidence type="ECO:0000256" key="2">
    <source>
        <dbReference type="ARBA" id="ARBA00022448"/>
    </source>
</evidence>
<keyword evidence="4" id="KW-0732">Signal</keyword>
<reference evidence="6" key="1">
    <citation type="submission" date="2011-08" db="EMBL/GenBank/DDBJ databases">
        <authorList>
            <person name="Rombauts S."/>
        </authorList>
    </citation>
    <scope>NUCLEOTIDE SEQUENCE</scope>
    <source>
        <strain evidence="6">London</strain>
    </source>
</reference>
<keyword evidence="3" id="KW-0472">Membrane</keyword>
<dbReference type="InterPro" id="IPR036168">
    <property type="entry name" value="AP2_Mu_C_sf"/>
</dbReference>
<dbReference type="GO" id="GO:0030131">
    <property type="term" value="C:clathrin adaptor complex"/>
    <property type="evidence" value="ECO:0007669"/>
    <property type="project" value="InterPro"/>
</dbReference>
<dbReference type="EnsemblMetazoa" id="tetur41g00440.1">
    <property type="protein sequence ID" value="tetur41g00440.1"/>
    <property type="gene ID" value="tetur41g00440"/>
</dbReference>
<protein>
    <recommendedName>
        <fullName evidence="7">MHD domain-containing protein</fullName>
    </recommendedName>
</protein>
<dbReference type="EMBL" id="CAEY01001178">
    <property type="status" value="NOT_ANNOTATED_CDS"/>
    <property type="molecule type" value="Genomic_DNA"/>
</dbReference>
<evidence type="ECO:0000256" key="1">
    <source>
        <dbReference type="ARBA" id="ARBA00004308"/>
    </source>
</evidence>
<evidence type="ECO:0000313" key="5">
    <source>
        <dbReference type="EnsemblMetazoa" id="tetur41g00440.1"/>
    </source>
</evidence>
<dbReference type="PANTHER" id="PTHR10529">
    <property type="entry name" value="AP COMPLEX SUBUNIT MU"/>
    <property type="match status" value="1"/>
</dbReference>
<evidence type="ECO:0000256" key="3">
    <source>
        <dbReference type="ARBA" id="ARBA00023136"/>
    </source>
</evidence>
<dbReference type="HOGENOM" id="CLU_1350441_0_0_1"/>
<evidence type="ECO:0008006" key="7">
    <source>
        <dbReference type="Google" id="ProtNLM"/>
    </source>
</evidence>
<evidence type="ECO:0000313" key="6">
    <source>
        <dbReference type="Proteomes" id="UP000015104"/>
    </source>
</evidence>
<reference evidence="5" key="2">
    <citation type="submission" date="2015-06" db="UniProtKB">
        <authorList>
            <consortium name="EnsemblMetazoa"/>
        </authorList>
    </citation>
    <scope>IDENTIFICATION</scope>
</reference>
<dbReference type="SUPFAM" id="SSF64356">
    <property type="entry name" value="SNARE-like"/>
    <property type="match status" value="1"/>
</dbReference>
<dbReference type="GO" id="GO:0016192">
    <property type="term" value="P:vesicle-mediated transport"/>
    <property type="evidence" value="ECO:0007669"/>
    <property type="project" value="InterPro"/>
</dbReference>
<dbReference type="Gene3D" id="3.30.450.60">
    <property type="match status" value="1"/>
</dbReference>
<name>T1L4X3_TETUR</name>
<dbReference type="STRING" id="32264.T1L4X3"/>
<dbReference type="GO" id="GO:0012505">
    <property type="term" value="C:endomembrane system"/>
    <property type="evidence" value="ECO:0007669"/>
    <property type="project" value="UniProtKB-SubCell"/>
</dbReference>
<evidence type="ECO:0000256" key="4">
    <source>
        <dbReference type="SAM" id="SignalP"/>
    </source>
</evidence>
<accession>T1L4X3</accession>